<organism evidence="1 2">
    <name type="scientific">Christensenella hongkongensis</name>
    <dbReference type="NCBI Taxonomy" id="270498"/>
    <lineage>
        <taxon>Bacteria</taxon>
        <taxon>Bacillati</taxon>
        <taxon>Bacillota</taxon>
        <taxon>Clostridia</taxon>
        <taxon>Christensenellales</taxon>
        <taxon>Christensenellaceae</taxon>
        <taxon>Christensenella</taxon>
    </lineage>
</organism>
<dbReference type="AlphaFoldDB" id="A0A0M2NEV5"/>
<proteinExistence type="predicted"/>
<sequence length="311" mass="35186">MILSVSRRTDIPRFYFDWFLNRLTEGYALVRNPMNFHQVSRITLSPDVVDCIVFWTKNPKPMLEKLDRIAAYPYYVQFTINPYGREFEGNLPGKNELADTFKRLSEQLGPERTVWRYSPVLINETYTEAFHVDFFSMLAERLSGYTEQCKLSFIDLYAKIKKRMAALGVGEIPQEQKNRLAQQFFKIAAGQGIAVSACGTIDLAAAGVPPAKCIDDALISRITGYPFHLKKDPGQRGDCYCVSSVDIGAYDTCGNGCAYCYANDSGQAVTRNCKQYDPASPLLCGSLMQGDKVMERAVKSWKEKQTQMRLF</sequence>
<reference evidence="1 2" key="1">
    <citation type="submission" date="2015-04" db="EMBL/GenBank/DDBJ databases">
        <title>Draft genome sequence of bacteremic isolate Catabacter hongkongensis type strain HKU16T.</title>
        <authorList>
            <person name="Lau S.K."/>
            <person name="Teng J.L."/>
            <person name="Huang Y."/>
            <person name="Curreem S.O."/>
            <person name="Tsui S.K."/>
            <person name="Woo P.C."/>
        </authorList>
    </citation>
    <scope>NUCLEOTIDE SEQUENCE [LARGE SCALE GENOMIC DNA]</scope>
    <source>
        <strain evidence="1 2">HKU16</strain>
    </source>
</reference>
<gene>
    <name evidence="1" type="ORF">CHK_1828</name>
</gene>
<comment type="caution">
    <text evidence="1">The sequence shown here is derived from an EMBL/GenBank/DDBJ whole genome shotgun (WGS) entry which is preliminary data.</text>
</comment>
<dbReference type="InterPro" id="IPR014998">
    <property type="entry name" value="DUF1848"/>
</dbReference>
<dbReference type="RefSeq" id="WP_046443686.1">
    <property type="nucleotide sequence ID" value="NZ_LAYJ01000102.1"/>
</dbReference>
<evidence type="ECO:0000313" key="2">
    <source>
        <dbReference type="Proteomes" id="UP000034076"/>
    </source>
</evidence>
<dbReference type="PATRIC" id="fig|270498.16.peg.1095"/>
<dbReference type="Proteomes" id="UP000034076">
    <property type="component" value="Unassembled WGS sequence"/>
</dbReference>
<dbReference type="Pfam" id="PF08902">
    <property type="entry name" value="DUF1848"/>
    <property type="match status" value="1"/>
</dbReference>
<name>A0A0M2NEV5_9FIRM</name>
<evidence type="ECO:0008006" key="3">
    <source>
        <dbReference type="Google" id="ProtNLM"/>
    </source>
</evidence>
<dbReference type="EMBL" id="LAYJ01000102">
    <property type="protein sequence ID" value="KKI50713.1"/>
    <property type="molecule type" value="Genomic_DNA"/>
</dbReference>
<keyword evidence="2" id="KW-1185">Reference proteome</keyword>
<dbReference type="OrthoDB" id="9771212at2"/>
<evidence type="ECO:0000313" key="1">
    <source>
        <dbReference type="EMBL" id="KKI50713.1"/>
    </source>
</evidence>
<protein>
    <recommendedName>
        <fullName evidence="3">DUF1848 domain-containing protein</fullName>
    </recommendedName>
</protein>
<accession>A0A0M2NEV5</accession>